<name>A0A6F9D5V2_9ASCI</name>
<evidence type="ECO:0000256" key="12">
    <source>
        <dbReference type="RuleBase" id="RU364079"/>
    </source>
</evidence>
<dbReference type="GO" id="GO:0046872">
    <property type="term" value="F:metal ion binding"/>
    <property type="evidence" value="ECO:0007669"/>
    <property type="project" value="UniProtKB-KW"/>
</dbReference>
<keyword evidence="11" id="KW-0862">Zinc</keyword>
<evidence type="ECO:0000256" key="11">
    <source>
        <dbReference type="PIRSR" id="PIRSR608901-2"/>
    </source>
</evidence>
<feature type="transmembrane region" description="Helical" evidence="12">
    <location>
        <begin position="209"/>
        <end position="230"/>
    </location>
</feature>
<evidence type="ECO:0000256" key="9">
    <source>
        <dbReference type="ARBA" id="ARBA00049511"/>
    </source>
</evidence>
<dbReference type="AlphaFoldDB" id="A0A6F9D5V2"/>
<feature type="binding site" evidence="11">
    <location>
        <position position="81"/>
    </location>
    <ligand>
        <name>Zn(2+)</name>
        <dbReference type="ChEBI" id="CHEBI:29105"/>
        <note>catalytic</note>
    </ligand>
</feature>
<dbReference type="GO" id="GO:0017040">
    <property type="term" value="F:N-acylsphingosine amidohydrolase activity"/>
    <property type="evidence" value="ECO:0007669"/>
    <property type="project" value="UniProtKB-EC"/>
</dbReference>
<keyword evidence="6 12" id="KW-0472">Membrane</keyword>
<evidence type="ECO:0000256" key="2">
    <source>
        <dbReference type="ARBA" id="ARBA00009780"/>
    </source>
</evidence>
<keyword evidence="10" id="KW-0106">Calcium</keyword>
<evidence type="ECO:0000256" key="5">
    <source>
        <dbReference type="ARBA" id="ARBA00022989"/>
    </source>
</evidence>
<comment type="subcellular location">
    <subcellularLocation>
        <location evidence="1">Membrane</location>
        <topology evidence="1">Multi-pass membrane protein</topology>
    </subcellularLocation>
</comment>
<feature type="binding site" evidence="10">
    <location>
        <position position="18"/>
    </location>
    <ligand>
        <name>Ca(2+)</name>
        <dbReference type="ChEBI" id="CHEBI:29108"/>
    </ligand>
</feature>
<keyword evidence="4 12" id="KW-0378">Hydrolase</keyword>
<feature type="binding site" evidence="10">
    <location>
        <position position="17"/>
    </location>
    <ligand>
        <name>Ca(2+)</name>
        <dbReference type="ChEBI" id="CHEBI:29108"/>
    </ligand>
</feature>
<dbReference type="InterPro" id="IPR008901">
    <property type="entry name" value="ACER"/>
</dbReference>
<feature type="transmembrane region" description="Helical" evidence="12">
    <location>
        <begin position="177"/>
        <end position="197"/>
    </location>
</feature>
<comment type="catalytic activity">
    <reaction evidence="7">
        <text>N-(9Z-octadecenoyl)-sphing-4-enine + H2O = sphing-4-enine + (9Z)-octadecenoate</text>
        <dbReference type="Rhea" id="RHEA:41299"/>
        <dbReference type="ChEBI" id="CHEBI:15377"/>
        <dbReference type="ChEBI" id="CHEBI:30823"/>
        <dbReference type="ChEBI" id="CHEBI:57756"/>
        <dbReference type="ChEBI" id="CHEBI:77996"/>
    </reaction>
    <physiologicalReaction direction="left-to-right" evidence="7">
        <dbReference type="Rhea" id="RHEA:41300"/>
    </physiologicalReaction>
</comment>
<dbReference type="EMBL" id="LR782648">
    <property type="protein sequence ID" value="CAB3219681.1"/>
    <property type="molecule type" value="mRNA"/>
</dbReference>
<evidence type="ECO:0000256" key="6">
    <source>
        <dbReference type="ARBA" id="ARBA00023136"/>
    </source>
</evidence>
<feature type="binding site" evidence="10">
    <location>
        <position position="31"/>
    </location>
    <ligand>
        <name>Ca(2+)</name>
        <dbReference type="ChEBI" id="CHEBI:29108"/>
    </ligand>
</feature>
<feature type="binding site" evidence="10">
    <location>
        <position position="22"/>
    </location>
    <ligand>
        <name>Ca(2+)</name>
        <dbReference type="ChEBI" id="CHEBI:29108"/>
    </ligand>
</feature>
<feature type="binding site" evidence="11">
    <location>
        <position position="207"/>
    </location>
    <ligand>
        <name>Zn(2+)</name>
        <dbReference type="ChEBI" id="CHEBI:29105"/>
        <note>catalytic</note>
    </ligand>
</feature>
<comment type="catalytic activity">
    <reaction evidence="8">
        <text>an N-acylsphing-4-enine + H2O = sphing-4-enine + a fatty acid</text>
        <dbReference type="Rhea" id="RHEA:20856"/>
        <dbReference type="ChEBI" id="CHEBI:15377"/>
        <dbReference type="ChEBI" id="CHEBI:28868"/>
        <dbReference type="ChEBI" id="CHEBI:52639"/>
        <dbReference type="ChEBI" id="CHEBI:57756"/>
        <dbReference type="EC" id="3.5.1.23"/>
    </reaction>
    <physiologicalReaction direction="left-to-right" evidence="8">
        <dbReference type="Rhea" id="RHEA:20857"/>
    </physiologicalReaction>
</comment>
<keyword evidence="3 12" id="KW-0812">Transmembrane</keyword>
<keyword evidence="10" id="KW-0479">Metal-binding</keyword>
<protein>
    <recommendedName>
        <fullName evidence="12">Alkaline ceramidase</fullName>
        <ecNumber evidence="12">3.5.1.-</ecNumber>
    </recommendedName>
</protein>
<comment type="catalytic activity">
    <reaction evidence="9">
        <text>an N-acylsphinganine + H2O = sphinganine + a fatty acid</text>
        <dbReference type="Rhea" id="RHEA:33551"/>
        <dbReference type="ChEBI" id="CHEBI:15377"/>
        <dbReference type="ChEBI" id="CHEBI:28868"/>
        <dbReference type="ChEBI" id="CHEBI:31488"/>
        <dbReference type="ChEBI" id="CHEBI:57817"/>
    </reaction>
    <physiologicalReaction direction="left-to-right" evidence="9">
        <dbReference type="Rhea" id="RHEA:33552"/>
    </physiologicalReaction>
</comment>
<accession>A0A6F9D5V2</accession>
<feature type="binding site" evidence="10">
    <location>
        <position position="20"/>
    </location>
    <ligand>
        <name>Ca(2+)</name>
        <dbReference type="ChEBI" id="CHEBI:29108"/>
    </ligand>
</feature>
<feature type="transmembrane region" description="Helical" evidence="12">
    <location>
        <begin position="124"/>
        <end position="141"/>
    </location>
</feature>
<reference evidence="13" key="1">
    <citation type="submission" date="2020-04" db="EMBL/GenBank/DDBJ databases">
        <authorList>
            <person name="Neveu A P."/>
        </authorList>
    </citation>
    <scope>NUCLEOTIDE SEQUENCE</scope>
    <source>
        <tissue evidence="13">Whole embryo</tissue>
    </source>
</reference>
<comment type="similarity">
    <text evidence="2 12">Belongs to the alkaline ceramidase family.</text>
</comment>
<keyword evidence="5 12" id="KW-1133">Transmembrane helix</keyword>
<dbReference type="GO" id="GO:0046514">
    <property type="term" value="P:ceramide catabolic process"/>
    <property type="evidence" value="ECO:0007669"/>
    <property type="project" value="TreeGrafter"/>
</dbReference>
<evidence type="ECO:0000256" key="3">
    <source>
        <dbReference type="ARBA" id="ARBA00022692"/>
    </source>
</evidence>
<feature type="transmembrane region" description="Helical" evidence="12">
    <location>
        <begin position="64"/>
        <end position="82"/>
    </location>
</feature>
<feature type="binding site" evidence="11">
    <location>
        <position position="211"/>
    </location>
    <ligand>
        <name>Zn(2+)</name>
        <dbReference type="ChEBI" id="CHEBI:29105"/>
        <note>catalytic</note>
    </ligand>
</feature>
<evidence type="ECO:0000256" key="8">
    <source>
        <dbReference type="ARBA" id="ARBA00048323"/>
    </source>
</evidence>
<feature type="transmembrane region" description="Helical" evidence="12">
    <location>
        <begin position="94"/>
        <end position="112"/>
    </location>
</feature>
<feature type="transmembrane region" description="Helical" evidence="12">
    <location>
        <begin position="147"/>
        <end position="165"/>
    </location>
</feature>
<dbReference type="EC" id="3.5.1.-" evidence="12"/>
<evidence type="ECO:0000256" key="7">
    <source>
        <dbReference type="ARBA" id="ARBA00047401"/>
    </source>
</evidence>
<gene>
    <name evidence="13" type="primary">Acer2</name>
</gene>
<dbReference type="Pfam" id="PF05875">
    <property type="entry name" value="Ceramidase"/>
    <property type="match status" value="1"/>
</dbReference>
<proteinExistence type="evidence at transcript level"/>
<evidence type="ECO:0000313" key="13">
    <source>
        <dbReference type="EMBL" id="CAB3219681.1"/>
    </source>
</evidence>
<evidence type="ECO:0000256" key="10">
    <source>
        <dbReference type="PIRSR" id="PIRSR608901-1"/>
    </source>
</evidence>
<evidence type="ECO:0000256" key="4">
    <source>
        <dbReference type="ARBA" id="ARBA00022801"/>
    </source>
</evidence>
<keyword evidence="12" id="KW-0443">Lipid metabolism</keyword>
<dbReference type="PANTHER" id="PTHR46139:SF3">
    <property type="entry name" value="ALKALINE CERAMIDASE"/>
    <property type="match status" value="1"/>
</dbReference>
<dbReference type="GO" id="GO:0016020">
    <property type="term" value="C:membrane"/>
    <property type="evidence" value="ECO:0007669"/>
    <property type="project" value="UniProtKB-SubCell"/>
</dbReference>
<evidence type="ECO:0000256" key="1">
    <source>
        <dbReference type="ARBA" id="ARBA00004141"/>
    </source>
</evidence>
<comment type="function">
    <text evidence="12">Hydrolyzes the sphingolipid ceramide into sphingosine and free fatty acid.</text>
</comment>
<dbReference type="GO" id="GO:0046512">
    <property type="term" value="P:sphingosine biosynthetic process"/>
    <property type="evidence" value="ECO:0007669"/>
    <property type="project" value="TreeGrafter"/>
</dbReference>
<comment type="cofactor">
    <cofactor evidence="11">
        <name>Zn(2+)</name>
        <dbReference type="ChEBI" id="CHEBI:29105"/>
    </cofactor>
</comment>
<sequence>MSESLWSDFMPLSSQVDWCENNYVILPIVAEFWNTVSNSIFFIIPPILMYLFQQYARQIGKSVYVVWTLLIIVGAGSMYFHSTLSLVGQLIDEIAILWVCLAALATWLPSKYLPEFYKYDRRRFHASVALAAFFATLMALVKPEMNHGLLFLFGIPAIGLLVVELRKCTCPHVIHVGIMSSIWWFVAVCCWVADRFLCHLLHFPYLHSAWHILVCLASYMACVCYAYFYASYEVPEQFPRLRFWPHDRHTWFGIPYVSLMVASVKSCKSF</sequence>
<dbReference type="PANTHER" id="PTHR46139">
    <property type="entry name" value="ALKALINE CERAMIDASE"/>
    <property type="match status" value="1"/>
</dbReference>
<organism evidence="13">
    <name type="scientific">Phallusia mammillata</name>
    <dbReference type="NCBI Taxonomy" id="59560"/>
    <lineage>
        <taxon>Eukaryota</taxon>
        <taxon>Metazoa</taxon>
        <taxon>Chordata</taxon>
        <taxon>Tunicata</taxon>
        <taxon>Ascidiacea</taxon>
        <taxon>Phlebobranchia</taxon>
        <taxon>Ascidiidae</taxon>
        <taxon>Phallusia</taxon>
    </lineage>
</organism>
<feature type="transmembrane region" description="Helical" evidence="12">
    <location>
        <begin position="32"/>
        <end position="52"/>
    </location>
</feature>